<accession>A0A4S8HI84</accession>
<comment type="caution">
    <text evidence="2">The sequence shown here is derived from an EMBL/GenBank/DDBJ whole genome shotgun (WGS) entry which is preliminary data.</text>
</comment>
<protein>
    <submittedName>
        <fullName evidence="2">Uncharacterized protein</fullName>
    </submittedName>
</protein>
<organism evidence="2 3">
    <name type="scientific">Niastella caeni</name>
    <dbReference type="NCBI Taxonomy" id="2569763"/>
    <lineage>
        <taxon>Bacteria</taxon>
        <taxon>Pseudomonadati</taxon>
        <taxon>Bacteroidota</taxon>
        <taxon>Chitinophagia</taxon>
        <taxon>Chitinophagales</taxon>
        <taxon>Chitinophagaceae</taxon>
        <taxon>Niastella</taxon>
    </lineage>
</organism>
<proteinExistence type="predicted"/>
<dbReference type="EMBL" id="STFF01000008">
    <property type="protein sequence ID" value="THU34241.1"/>
    <property type="molecule type" value="Genomic_DNA"/>
</dbReference>
<dbReference type="Gene3D" id="1.20.5.340">
    <property type="match status" value="1"/>
</dbReference>
<feature type="region of interest" description="Disordered" evidence="1">
    <location>
        <begin position="59"/>
        <end position="78"/>
    </location>
</feature>
<dbReference type="Proteomes" id="UP000306918">
    <property type="component" value="Unassembled WGS sequence"/>
</dbReference>
<reference evidence="2 3" key="1">
    <citation type="submission" date="2019-04" db="EMBL/GenBank/DDBJ databases">
        <title>Niastella caeni sp. nov., isolated from activated sludge.</title>
        <authorList>
            <person name="Sheng M."/>
        </authorList>
    </citation>
    <scope>NUCLEOTIDE SEQUENCE [LARGE SCALE GENOMIC DNA]</scope>
    <source>
        <strain evidence="2 3">HX-2-15</strain>
    </source>
</reference>
<name>A0A4S8HI84_9BACT</name>
<sequence length="143" mass="15545">MSYPRITALVPQGEYFDSTALNEGIWVTTGHFNAIENALETVNGSVTTLTTERDNLQQQLTQAQQDAQTAATQAQNDLQARDNTIASLQNQIATLKKSPAGEFQTTARDEDPQPGNSSTPSYADENNPLNRLADSMFGKPVSK</sequence>
<dbReference type="RefSeq" id="WP_136579857.1">
    <property type="nucleotide sequence ID" value="NZ_STFF01000008.1"/>
</dbReference>
<feature type="region of interest" description="Disordered" evidence="1">
    <location>
        <begin position="95"/>
        <end position="143"/>
    </location>
</feature>
<evidence type="ECO:0000256" key="1">
    <source>
        <dbReference type="SAM" id="MobiDB-lite"/>
    </source>
</evidence>
<evidence type="ECO:0000313" key="2">
    <source>
        <dbReference type="EMBL" id="THU34241.1"/>
    </source>
</evidence>
<gene>
    <name evidence="2" type="ORF">FAM09_24800</name>
</gene>
<dbReference type="SUPFAM" id="SSF58100">
    <property type="entry name" value="Bacterial hemolysins"/>
    <property type="match status" value="1"/>
</dbReference>
<evidence type="ECO:0000313" key="3">
    <source>
        <dbReference type="Proteomes" id="UP000306918"/>
    </source>
</evidence>
<keyword evidence="3" id="KW-1185">Reference proteome</keyword>
<dbReference type="AlphaFoldDB" id="A0A4S8HI84"/>